<evidence type="ECO:0000313" key="1">
    <source>
        <dbReference type="EMBL" id="KAI8552218.1"/>
    </source>
</evidence>
<dbReference type="Proteomes" id="UP001062846">
    <property type="component" value="Chromosome 6"/>
</dbReference>
<name>A0ACC0NIA7_RHOML</name>
<sequence length="425" mass="47579">MKVAPKLIFLFNDADGFGTAISDALQPNPSSTLRRLEDSFELSLEGYGIKDRKVSGKIAHFVDHDGHYQMLSIPIGFPASGQWDWVPRISRGFGEFDQIPGGWYYKIVGGISSSGYWKGVVRLGVTFTTFASDLLSWTWTKILLPNLTHASHRTMLVPSRPESTVPCWRWPVTEPCDTFVTCCHVGKLIYATQTWTCFRIHSAPPADLAPQPSCDDIVQTTCSAVWGHWLLGLPQVGHVRMTWVTVLLMQDYEPPVLACAVNEVLASMKEESFSIVLPIVVAAPKLKLERKFSTTSDKVSLYGVQIGPETDTTRTMVAKTQKPPLSMQIHHEPLACFIQLVHVLNLPTCVLIGRSSDQFQKTSGEELEMEISAGMTPCYKYTQVINEMAELLISMSSLSFLRERMTWNPTKTSKDDKEPWRALYG</sequence>
<evidence type="ECO:0000313" key="2">
    <source>
        <dbReference type="Proteomes" id="UP001062846"/>
    </source>
</evidence>
<comment type="caution">
    <text evidence="1">The sequence shown here is derived from an EMBL/GenBank/DDBJ whole genome shotgun (WGS) entry which is preliminary data.</text>
</comment>
<dbReference type="EMBL" id="CM046393">
    <property type="protein sequence ID" value="KAI8552218.1"/>
    <property type="molecule type" value="Genomic_DNA"/>
</dbReference>
<accession>A0ACC0NIA7</accession>
<proteinExistence type="predicted"/>
<protein>
    <submittedName>
        <fullName evidence="1">Uncharacterized protein</fullName>
    </submittedName>
</protein>
<reference evidence="1" key="1">
    <citation type="submission" date="2022-02" db="EMBL/GenBank/DDBJ databases">
        <title>Plant Genome Project.</title>
        <authorList>
            <person name="Zhang R.-G."/>
        </authorList>
    </citation>
    <scope>NUCLEOTIDE SEQUENCE</scope>
    <source>
        <strain evidence="1">AT1</strain>
    </source>
</reference>
<gene>
    <name evidence="1" type="ORF">RHMOL_Rhmol06G0249100</name>
</gene>
<keyword evidence="2" id="KW-1185">Reference proteome</keyword>
<organism evidence="1 2">
    <name type="scientific">Rhododendron molle</name>
    <name type="common">Chinese azalea</name>
    <name type="synonym">Azalea mollis</name>
    <dbReference type="NCBI Taxonomy" id="49168"/>
    <lineage>
        <taxon>Eukaryota</taxon>
        <taxon>Viridiplantae</taxon>
        <taxon>Streptophyta</taxon>
        <taxon>Embryophyta</taxon>
        <taxon>Tracheophyta</taxon>
        <taxon>Spermatophyta</taxon>
        <taxon>Magnoliopsida</taxon>
        <taxon>eudicotyledons</taxon>
        <taxon>Gunneridae</taxon>
        <taxon>Pentapetalae</taxon>
        <taxon>asterids</taxon>
        <taxon>Ericales</taxon>
        <taxon>Ericaceae</taxon>
        <taxon>Ericoideae</taxon>
        <taxon>Rhodoreae</taxon>
        <taxon>Rhododendron</taxon>
    </lineage>
</organism>